<feature type="region of interest" description="Disordered" evidence="1">
    <location>
        <begin position="58"/>
        <end position="90"/>
    </location>
</feature>
<sequence length="90" mass="9791">MHPPAGGVRPKGAKLGSACNPPHPADPSLHACNGRPTHLFFRLKLLILSATTLEEQRALTKPKHTAIDPSVHRPRCKDSTPRRTCGQQQS</sequence>
<evidence type="ECO:0000313" key="2">
    <source>
        <dbReference type="EMBL" id="WIA15586.1"/>
    </source>
</evidence>
<proteinExistence type="predicted"/>
<organism evidence="2 3">
    <name type="scientific">Tetradesmus obliquus</name>
    <name type="common">Green alga</name>
    <name type="synonym">Acutodesmus obliquus</name>
    <dbReference type="NCBI Taxonomy" id="3088"/>
    <lineage>
        <taxon>Eukaryota</taxon>
        <taxon>Viridiplantae</taxon>
        <taxon>Chlorophyta</taxon>
        <taxon>core chlorophytes</taxon>
        <taxon>Chlorophyceae</taxon>
        <taxon>CS clade</taxon>
        <taxon>Sphaeropleales</taxon>
        <taxon>Scenedesmaceae</taxon>
        <taxon>Tetradesmus</taxon>
    </lineage>
</organism>
<protein>
    <submittedName>
        <fullName evidence="2">Uncharacterized protein</fullName>
    </submittedName>
</protein>
<keyword evidence="3" id="KW-1185">Reference proteome</keyword>
<dbReference type="EMBL" id="CP126213">
    <property type="protein sequence ID" value="WIA15586.1"/>
    <property type="molecule type" value="Genomic_DNA"/>
</dbReference>
<accession>A0ABY8U6H6</accession>
<name>A0ABY8U6H6_TETOB</name>
<evidence type="ECO:0000313" key="3">
    <source>
        <dbReference type="Proteomes" id="UP001244341"/>
    </source>
</evidence>
<dbReference type="Proteomes" id="UP001244341">
    <property type="component" value="Chromosome 6b"/>
</dbReference>
<gene>
    <name evidence="2" type="ORF">OEZ85_002213</name>
</gene>
<reference evidence="2 3" key="1">
    <citation type="submission" date="2023-05" db="EMBL/GenBank/DDBJ databases">
        <title>A 100% complete, gapless, phased diploid assembly of the Scenedesmus obliquus UTEX 3031 genome.</title>
        <authorList>
            <person name="Biondi T.C."/>
            <person name="Hanschen E.R."/>
            <person name="Kwon T."/>
            <person name="Eng W."/>
            <person name="Kruse C.P.S."/>
            <person name="Koehler S.I."/>
            <person name="Kunde Y."/>
            <person name="Gleasner C.D."/>
            <person name="You Mak K.T."/>
            <person name="Polle J."/>
            <person name="Hovde B.T."/>
            <person name="Starkenburg S.R."/>
        </authorList>
    </citation>
    <scope>NUCLEOTIDE SEQUENCE [LARGE SCALE GENOMIC DNA]</scope>
    <source>
        <strain evidence="2 3">DOE0152z</strain>
    </source>
</reference>
<feature type="region of interest" description="Disordered" evidence="1">
    <location>
        <begin position="1"/>
        <end position="26"/>
    </location>
</feature>
<evidence type="ECO:0000256" key="1">
    <source>
        <dbReference type="SAM" id="MobiDB-lite"/>
    </source>
</evidence>